<dbReference type="AlphaFoldDB" id="A0A1M5KP04"/>
<dbReference type="PROSITE" id="PS51123">
    <property type="entry name" value="OMPA_2"/>
    <property type="match status" value="2"/>
</dbReference>
<dbReference type="PANTHER" id="PTHR30329">
    <property type="entry name" value="STATOR ELEMENT OF FLAGELLAR MOTOR COMPLEX"/>
    <property type="match status" value="1"/>
</dbReference>
<dbReference type="Gene3D" id="3.30.1330.60">
    <property type="entry name" value="OmpA-like domain"/>
    <property type="match status" value="2"/>
</dbReference>
<feature type="domain" description="OmpA-like" evidence="5">
    <location>
        <begin position="151"/>
        <end position="268"/>
    </location>
</feature>
<dbReference type="EMBL" id="FQWC01000003">
    <property type="protein sequence ID" value="SHG54456.1"/>
    <property type="molecule type" value="Genomic_DNA"/>
</dbReference>
<evidence type="ECO:0000256" key="2">
    <source>
        <dbReference type="ARBA" id="ARBA00023136"/>
    </source>
</evidence>
<dbReference type="Proteomes" id="UP000184071">
    <property type="component" value="Unassembled WGS sequence"/>
</dbReference>
<comment type="subcellular location">
    <subcellularLocation>
        <location evidence="1">Cell outer membrane</location>
    </subcellularLocation>
</comment>
<name>A0A1M5KP04_9FLAO</name>
<keyword evidence="2 4" id="KW-0472">Membrane</keyword>
<dbReference type="InterPro" id="IPR036737">
    <property type="entry name" value="OmpA-like_sf"/>
</dbReference>
<evidence type="ECO:0000259" key="5">
    <source>
        <dbReference type="PROSITE" id="PS51123"/>
    </source>
</evidence>
<gene>
    <name evidence="6" type="ORF">SAMN05443663_103138</name>
</gene>
<dbReference type="InterPro" id="IPR006665">
    <property type="entry name" value="OmpA-like"/>
</dbReference>
<feature type="domain" description="OmpA-like" evidence="5">
    <location>
        <begin position="15"/>
        <end position="134"/>
    </location>
</feature>
<evidence type="ECO:0000313" key="7">
    <source>
        <dbReference type="Proteomes" id="UP000184071"/>
    </source>
</evidence>
<dbReference type="InterPro" id="IPR006664">
    <property type="entry name" value="OMP_bac"/>
</dbReference>
<evidence type="ECO:0000256" key="4">
    <source>
        <dbReference type="PROSITE-ProRule" id="PRU00473"/>
    </source>
</evidence>
<dbReference type="Pfam" id="PF00691">
    <property type="entry name" value="OmpA"/>
    <property type="match status" value="2"/>
</dbReference>
<keyword evidence="3" id="KW-0998">Cell outer membrane</keyword>
<dbReference type="InterPro" id="IPR050330">
    <property type="entry name" value="Bact_OuterMem_StrucFunc"/>
</dbReference>
<dbReference type="CDD" id="cd07185">
    <property type="entry name" value="OmpA_C-like"/>
    <property type="match status" value="2"/>
</dbReference>
<protein>
    <submittedName>
        <fullName evidence="6">OmpA family protein</fullName>
    </submittedName>
</protein>
<evidence type="ECO:0000256" key="1">
    <source>
        <dbReference type="ARBA" id="ARBA00004442"/>
    </source>
</evidence>
<reference evidence="7" key="1">
    <citation type="submission" date="2016-11" db="EMBL/GenBank/DDBJ databases">
        <authorList>
            <person name="Varghese N."/>
            <person name="Submissions S."/>
        </authorList>
    </citation>
    <scope>NUCLEOTIDE SEQUENCE [LARGE SCALE GENOMIC DNA]</scope>
    <source>
        <strain evidence="7">DSM 17963</strain>
    </source>
</reference>
<dbReference type="SUPFAM" id="SSF103088">
    <property type="entry name" value="OmpA-like"/>
    <property type="match status" value="2"/>
</dbReference>
<proteinExistence type="predicted"/>
<keyword evidence="7" id="KW-1185">Reference proteome</keyword>
<dbReference type="RefSeq" id="WP_073415228.1">
    <property type="nucleotide sequence ID" value="NZ_FQWC01000003.1"/>
</dbReference>
<accession>A0A1M5KP04</accession>
<evidence type="ECO:0000256" key="3">
    <source>
        <dbReference type="ARBA" id="ARBA00023237"/>
    </source>
</evidence>
<dbReference type="PANTHER" id="PTHR30329:SF21">
    <property type="entry name" value="LIPOPROTEIN YIAD-RELATED"/>
    <property type="match status" value="1"/>
</dbReference>
<dbReference type="GO" id="GO:0009279">
    <property type="term" value="C:cell outer membrane"/>
    <property type="evidence" value="ECO:0007669"/>
    <property type="project" value="UniProtKB-SubCell"/>
</dbReference>
<sequence length="268" mass="31608">MKLYRVLFLFIIYNVSAQQKPIETVYFDFDKYDLTETQTRIVNNFIKSIDTAKVESIQIYGYCDDRGTDDYNFKLSHDRVNTIQNLLVLSGFNQSKIVILEGKGRVVVRPDTVENLYETRLRNRRVDLIVIKRNSFLKKDGYASFKDKLKVGDKIYLENIFFDMGSARLTNNSKKELDKIVLTLQKQKNIEFEIRGHVCCTPEIYSDAIDKDTKERKLSWNRAKTVFYYLSSKKVSKNRMRYQGCGNKFPLKRGDIYDRRVEFLITKI</sequence>
<organism evidence="6 7">
    <name type="scientific">Flavobacterium defluvii</name>
    <dbReference type="NCBI Taxonomy" id="370979"/>
    <lineage>
        <taxon>Bacteria</taxon>
        <taxon>Pseudomonadati</taxon>
        <taxon>Bacteroidota</taxon>
        <taxon>Flavobacteriia</taxon>
        <taxon>Flavobacteriales</taxon>
        <taxon>Flavobacteriaceae</taxon>
        <taxon>Flavobacterium</taxon>
    </lineage>
</organism>
<evidence type="ECO:0000313" key="6">
    <source>
        <dbReference type="EMBL" id="SHG54456.1"/>
    </source>
</evidence>
<dbReference type="OrthoDB" id="9782229at2"/>
<dbReference type="STRING" id="370979.SAMN05443663_103138"/>
<dbReference type="PRINTS" id="PR01021">
    <property type="entry name" value="OMPADOMAIN"/>
</dbReference>